<accession>A0A1F5TMY3</accession>
<proteinExistence type="inferred from homology"/>
<keyword evidence="3 6" id="KW-0812">Transmembrane</keyword>
<comment type="subcellular location">
    <subcellularLocation>
        <location evidence="1">Membrane</location>
        <topology evidence="1">Single-pass membrane protein</topology>
    </subcellularLocation>
</comment>
<protein>
    <submittedName>
        <fullName evidence="7">LemA family protein</fullName>
    </submittedName>
</protein>
<organism evidence="7 8">
    <name type="scientific">Candidatus Falkowbacteria bacterium RIFOXYC2_FULL_47_12</name>
    <dbReference type="NCBI Taxonomy" id="1798004"/>
    <lineage>
        <taxon>Bacteria</taxon>
        <taxon>Candidatus Falkowiibacteriota</taxon>
    </lineage>
</organism>
<comment type="similarity">
    <text evidence="2">Belongs to the LemA family.</text>
</comment>
<evidence type="ECO:0000256" key="1">
    <source>
        <dbReference type="ARBA" id="ARBA00004167"/>
    </source>
</evidence>
<dbReference type="EMBL" id="MFGL01000030">
    <property type="protein sequence ID" value="OGF40184.1"/>
    <property type="molecule type" value="Genomic_DNA"/>
</dbReference>
<evidence type="ECO:0000256" key="3">
    <source>
        <dbReference type="ARBA" id="ARBA00022692"/>
    </source>
</evidence>
<comment type="caution">
    <text evidence="7">The sequence shown here is derived from an EMBL/GenBank/DDBJ whole genome shotgun (WGS) entry which is preliminary data.</text>
</comment>
<name>A0A1F5TMY3_9BACT</name>
<evidence type="ECO:0000256" key="2">
    <source>
        <dbReference type="ARBA" id="ARBA00008854"/>
    </source>
</evidence>
<dbReference type="PANTHER" id="PTHR34478:SF2">
    <property type="entry name" value="MEMBRANE PROTEIN"/>
    <property type="match status" value="1"/>
</dbReference>
<dbReference type="PANTHER" id="PTHR34478">
    <property type="entry name" value="PROTEIN LEMA"/>
    <property type="match status" value="1"/>
</dbReference>
<dbReference type="GO" id="GO:0016020">
    <property type="term" value="C:membrane"/>
    <property type="evidence" value="ECO:0007669"/>
    <property type="project" value="UniProtKB-SubCell"/>
</dbReference>
<evidence type="ECO:0000313" key="8">
    <source>
        <dbReference type="Proteomes" id="UP000177939"/>
    </source>
</evidence>
<gene>
    <name evidence="7" type="ORF">A2477_01785</name>
</gene>
<reference evidence="7 8" key="1">
    <citation type="journal article" date="2016" name="Nat. Commun.">
        <title>Thousands of microbial genomes shed light on interconnected biogeochemical processes in an aquifer system.</title>
        <authorList>
            <person name="Anantharaman K."/>
            <person name="Brown C.T."/>
            <person name="Hug L.A."/>
            <person name="Sharon I."/>
            <person name="Castelle C.J."/>
            <person name="Probst A.J."/>
            <person name="Thomas B.C."/>
            <person name="Singh A."/>
            <person name="Wilkins M.J."/>
            <person name="Karaoz U."/>
            <person name="Brodie E.L."/>
            <person name="Williams K.H."/>
            <person name="Hubbard S.S."/>
            <person name="Banfield J.F."/>
        </authorList>
    </citation>
    <scope>NUCLEOTIDE SEQUENCE [LARGE SCALE GENOMIC DNA]</scope>
</reference>
<keyword evidence="4 6" id="KW-1133">Transmembrane helix</keyword>
<evidence type="ECO:0000256" key="5">
    <source>
        <dbReference type="ARBA" id="ARBA00023136"/>
    </source>
</evidence>
<feature type="transmembrane region" description="Helical" evidence="6">
    <location>
        <begin position="5"/>
        <end position="23"/>
    </location>
</feature>
<dbReference type="Gene3D" id="1.20.1440.20">
    <property type="entry name" value="LemA-like domain"/>
    <property type="match status" value="1"/>
</dbReference>
<evidence type="ECO:0000256" key="4">
    <source>
        <dbReference type="ARBA" id="ARBA00022989"/>
    </source>
</evidence>
<dbReference type="AlphaFoldDB" id="A0A1F5TMY3"/>
<dbReference type="InterPro" id="IPR007156">
    <property type="entry name" value="MamQ_LemA"/>
</dbReference>
<sequence length="184" mass="20407">MKKTWIIIGIVAVVIVAGLFSYYNKFVTAGEQIDGQWAQVEAQYQRRFDLIPNLVESVKGVMAQEKDVFGMIADARTKYVGAGTVNEKAAAATEVESALSRLLVVMENYPQLKSADTVQTLMAQLEGSENRISVERGRFNEEVRGYNVMVKRFPGNMLAGMFGFGERNYFEATNGSENAPAVKF</sequence>
<dbReference type="Proteomes" id="UP000177939">
    <property type="component" value="Unassembled WGS sequence"/>
</dbReference>
<evidence type="ECO:0000256" key="6">
    <source>
        <dbReference type="SAM" id="Phobius"/>
    </source>
</evidence>
<dbReference type="SUPFAM" id="SSF140478">
    <property type="entry name" value="LemA-like"/>
    <property type="match status" value="1"/>
</dbReference>
<keyword evidence="5 6" id="KW-0472">Membrane</keyword>
<dbReference type="InterPro" id="IPR023353">
    <property type="entry name" value="LemA-like_dom_sf"/>
</dbReference>
<evidence type="ECO:0000313" key="7">
    <source>
        <dbReference type="EMBL" id="OGF40184.1"/>
    </source>
</evidence>
<dbReference type="Pfam" id="PF04011">
    <property type="entry name" value="LemA"/>
    <property type="match status" value="1"/>
</dbReference>